<feature type="region of interest" description="Disordered" evidence="1">
    <location>
        <begin position="187"/>
        <end position="212"/>
    </location>
</feature>
<gene>
    <name evidence="2" type="ORF">PG994_014942</name>
</gene>
<comment type="caution">
    <text evidence="2">The sequence shown here is derived from an EMBL/GenBank/DDBJ whole genome shotgun (WGS) entry which is preliminary data.</text>
</comment>
<proteinExistence type="predicted"/>
<accession>A0ABR1SV22</accession>
<evidence type="ECO:0000313" key="3">
    <source>
        <dbReference type="Proteomes" id="UP001480595"/>
    </source>
</evidence>
<keyword evidence="3" id="KW-1185">Reference proteome</keyword>
<dbReference type="Proteomes" id="UP001480595">
    <property type="component" value="Unassembled WGS sequence"/>
</dbReference>
<reference evidence="2 3" key="1">
    <citation type="submission" date="2023-01" db="EMBL/GenBank/DDBJ databases">
        <title>Analysis of 21 Apiospora genomes using comparative genomics revels a genus with tremendous synthesis potential of carbohydrate active enzymes and secondary metabolites.</title>
        <authorList>
            <person name="Sorensen T."/>
        </authorList>
    </citation>
    <scope>NUCLEOTIDE SEQUENCE [LARGE SCALE GENOMIC DNA]</scope>
    <source>
        <strain evidence="2 3">CBS 135458</strain>
    </source>
</reference>
<protein>
    <recommendedName>
        <fullName evidence="4">Protein kinase domain-containing protein</fullName>
    </recommendedName>
</protein>
<organism evidence="2 3">
    <name type="scientific">Apiospora phragmitis</name>
    <dbReference type="NCBI Taxonomy" id="2905665"/>
    <lineage>
        <taxon>Eukaryota</taxon>
        <taxon>Fungi</taxon>
        <taxon>Dikarya</taxon>
        <taxon>Ascomycota</taxon>
        <taxon>Pezizomycotina</taxon>
        <taxon>Sordariomycetes</taxon>
        <taxon>Xylariomycetidae</taxon>
        <taxon>Amphisphaeriales</taxon>
        <taxon>Apiosporaceae</taxon>
        <taxon>Apiospora</taxon>
    </lineage>
</organism>
<dbReference type="InterPro" id="IPR011009">
    <property type="entry name" value="Kinase-like_dom_sf"/>
</dbReference>
<evidence type="ECO:0000313" key="2">
    <source>
        <dbReference type="EMBL" id="KAK8038175.1"/>
    </source>
</evidence>
<evidence type="ECO:0000256" key="1">
    <source>
        <dbReference type="SAM" id="MobiDB-lite"/>
    </source>
</evidence>
<evidence type="ECO:0008006" key="4">
    <source>
        <dbReference type="Google" id="ProtNLM"/>
    </source>
</evidence>
<dbReference type="SUPFAM" id="SSF56112">
    <property type="entry name" value="Protein kinase-like (PK-like)"/>
    <property type="match status" value="1"/>
</dbReference>
<dbReference type="GeneID" id="92099414"/>
<sequence length="369" mass="42448">MARYDEPGSDSGSDFDYTEDAMFPHNLPTVDWESVKEQVEGMRDDAQARLEQYQADERRRQRVRCDALISRFDRARQTPRFRHDRRVARRHREVCDYFEFRHRFRYLKTMRGVRPNAGGGGASLFAELEGTVGRGAVEKRRVVVKFGEDIMRMEDEIYTLSDLAKLEHVVNVVHLDDEEMRLNINFHLQDEEDSEDEEREGEEEGEGEGEGNHVVHYEEEERVVGQQPSSLLGSILNHPFWSPNPIMLDQDNAPGPRLPSRPTLVLEYMESGNLHEFRKRMKEAGVNPSNRFLWRVMLCLLRACAGLAYFELLPEGHEVVIKGQAPGTLAHGSLDLSQLLIGSLTPGDDDHEIVPMLKMCGFGMPKRRR</sequence>
<name>A0ABR1SV22_9PEZI</name>
<feature type="region of interest" description="Disordered" evidence="1">
    <location>
        <begin position="1"/>
        <end position="22"/>
    </location>
</feature>
<dbReference type="RefSeq" id="XP_066708027.1">
    <property type="nucleotide sequence ID" value="XM_066866351.1"/>
</dbReference>
<dbReference type="EMBL" id="JAQQWL010000016">
    <property type="protein sequence ID" value="KAK8038175.1"/>
    <property type="molecule type" value="Genomic_DNA"/>
</dbReference>
<feature type="compositionally biased region" description="Acidic residues" evidence="1">
    <location>
        <begin position="190"/>
        <end position="209"/>
    </location>
</feature>